<keyword evidence="1" id="KW-0812">Transmembrane</keyword>
<feature type="transmembrane region" description="Helical" evidence="1">
    <location>
        <begin position="14"/>
        <end position="35"/>
    </location>
</feature>
<accession>A0ABS2MQZ3</accession>
<sequence length="76" mass="8788">MRQYGLVYNGKKVFAYYVLLIIGLALIFGGIISFYNHRQTVNFKLSDEEIIERARDLGMIELKEQLNNGEKDDSSQ</sequence>
<evidence type="ECO:0000256" key="1">
    <source>
        <dbReference type="SAM" id="Phobius"/>
    </source>
</evidence>
<organism evidence="2 3">
    <name type="scientific">Fusibacter tunisiensis</name>
    <dbReference type="NCBI Taxonomy" id="1008308"/>
    <lineage>
        <taxon>Bacteria</taxon>
        <taxon>Bacillati</taxon>
        <taxon>Bacillota</taxon>
        <taxon>Clostridia</taxon>
        <taxon>Eubacteriales</taxon>
        <taxon>Eubacteriales Family XII. Incertae Sedis</taxon>
        <taxon>Fusibacter</taxon>
    </lineage>
</organism>
<name>A0ABS2MQZ3_9FIRM</name>
<gene>
    <name evidence="2" type="ORF">JOC49_001375</name>
</gene>
<proteinExistence type="predicted"/>
<reference evidence="2 3" key="1">
    <citation type="submission" date="2021-01" db="EMBL/GenBank/DDBJ databases">
        <title>Genomic Encyclopedia of Type Strains, Phase IV (KMG-IV): sequencing the most valuable type-strain genomes for metagenomic binning, comparative biology and taxonomic classification.</title>
        <authorList>
            <person name="Goeker M."/>
        </authorList>
    </citation>
    <scope>NUCLEOTIDE SEQUENCE [LARGE SCALE GENOMIC DNA]</scope>
    <source>
        <strain evidence="2 3">DSM 24436</strain>
    </source>
</reference>
<dbReference type="RefSeq" id="WP_204663722.1">
    <property type="nucleotide sequence ID" value="NZ_JAFBDT010000008.1"/>
</dbReference>
<keyword evidence="3" id="KW-1185">Reference proteome</keyword>
<keyword evidence="1" id="KW-0472">Membrane</keyword>
<evidence type="ECO:0000313" key="2">
    <source>
        <dbReference type="EMBL" id="MBM7561834.1"/>
    </source>
</evidence>
<protein>
    <submittedName>
        <fullName evidence="2">Formate hydrogenlyase subunit 3/multisubunit Na+/H+ antiporter MnhD subunit</fullName>
    </submittedName>
</protein>
<dbReference type="EMBL" id="JAFBDT010000008">
    <property type="protein sequence ID" value="MBM7561834.1"/>
    <property type="molecule type" value="Genomic_DNA"/>
</dbReference>
<evidence type="ECO:0000313" key="3">
    <source>
        <dbReference type="Proteomes" id="UP000767854"/>
    </source>
</evidence>
<dbReference type="Proteomes" id="UP000767854">
    <property type="component" value="Unassembled WGS sequence"/>
</dbReference>
<comment type="caution">
    <text evidence="2">The sequence shown here is derived from an EMBL/GenBank/DDBJ whole genome shotgun (WGS) entry which is preliminary data.</text>
</comment>
<keyword evidence="1" id="KW-1133">Transmembrane helix</keyword>